<dbReference type="PRINTS" id="PR00080">
    <property type="entry name" value="SDRFAMILY"/>
</dbReference>
<evidence type="ECO:0000313" key="4">
    <source>
        <dbReference type="Proteomes" id="UP000546007"/>
    </source>
</evidence>
<dbReference type="Pfam" id="PF00106">
    <property type="entry name" value="adh_short"/>
    <property type="match status" value="1"/>
</dbReference>
<name>A0A7W6HUP2_9BACT</name>
<dbReference type="CDD" id="cd05327">
    <property type="entry name" value="retinol-DH_like_SDR_c_like"/>
    <property type="match status" value="1"/>
</dbReference>
<evidence type="ECO:0000313" key="3">
    <source>
        <dbReference type="EMBL" id="MBB4024719.1"/>
    </source>
</evidence>
<comment type="similarity">
    <text evidence="2">Belongs to the short-chain dehydrogenases/reductases (SDR) family.</text>
</comment>
<protein>
    <submittedName>
        <fullName evidence="3">NAD(P)-dependent dehydrogenase (Short-subunit alcohol dehydrogenase family)</fullName>
    </submittedName>
</protein>
<dbReference type="PRINTS" id="PR00081">
    <property type="entry name" value="GDHRDH"/>
</dbReference>
<keyword evidence="1" id="KW-0560">Oxidoreductase</keyword>
<keyword evidence="4" id="KW-1185">Reference proteome</keyword>
<dbReference type="PANTHER" id="PTHR43157">
    <property type="entry name" value="PHOSPHATIDYLINOSITOL-GLYCAN BIOSYNTHESIS CLASS F PROTEIN-RELATED"/>
    <property type="match status" value="1"/>
</dbReference>
<dbReference type="EMBL" id="JACIES010000001">
    <property type="protein sequence ID" value="MBB4024719.1"/>
    <property type="molecule type" value="Genomic_DNA"/>
</dbReference>
<dbReference type="RefSeq" id="WP_124316556.1">
    <property type="nucleotide sequence ID" value="NZ_AP028155.1"/>
</dbReference>
<dbReference type="AlphaFoldDB" id="A0A7W6HUP2"/>
<dbReference type="InterPro" id="IPR002347">
    <property type="entry name" value="SDR_fam"/>
</dbReference>
<comment type="caution">
    <text evidence="3">The sequence shown here is derived from an EMBL/GenBank/DDBJ whole genome shotgun (WGS) entry which is preliminary data.</text>
</comment>
<sequence>MNKGLFIITGANGGMGKAITRAIAGMGVPVVMACRNVERAAGVRDEIVRETGNGRVELHQLDLASVASIRSFVDGLNGREVSVLVNNAGIMCRDFTTTEDGLEMTVGVNYVGTWLLTNWLLPNMGRTGKARIINTSSVTCKMGEVGDRFFKLDPEHYRRFKAYPNSKLAILMFTTELARRVQGRAITVNAVDPGVVNTGMITMHKWYDPLADIFFRPFIKSPERGAMTAILLATSDQYVNISGGFFRNKHQVGLPEAALDVEACQNLWLQTEQFVAGLVGSRLKKGEN</sequence>
<dbReference type="Gene3D" id="3.40.50.720">
    <property type="entry name" value="NAD(P)-binding Rossmann-like Domain"/>
    <property type="match status" value="1"/>
</dbReference>
<dbReference type="InterPro" id="IPR036291">
    <property type="entry name" value="NAD(P)-bd_dom_sf"/>
</dbReference>
<proteinExistence type="inferred from homology"/>
<evidence type="ECO:0000256" key="1">
    <source>
        <dbReference type="ARBA" id="ARBA00023002"/>
    </source>
</evidence>
<dbReference type="PROSITE" id="PS51257">
    <property type="entry name" value="PROKAR_LIPOPROTEIN"/>
    <property type="match status" value="1"/>
</dbReference>
<dbReference type="GO" id="GO:0016491">
    <property type="term" value="F:oxidoreductase activity"/>
    <property type="evidence" value="ECO:0007669"/>
    <property type="project" value="UniProtKB-KW"/>
</dbReference>
<gene>
    <name evidence="3" type="ORF">GGR14_000480</name>
</gene>
<evidence type="ECO:0000256" key="2">
    <source>
        <dbReference type="RuleBase" id="RU000363"/>
    </source>
</evidence>
<dbReference type="PANTHER" id="PTHR43157:SF31">
    <property type="entry name" value="PHOSPHATIDYLINOSITOL-GLYCAN BIOSYNTHESIS CLASS F PROTEIN"/>
    <property type="match status" value="1"/>
</dbReference>
<organism evidence="3 4">
    <name type="scientific">Butyricimonas faecihominis</name>
    <dbReference type="NCBI Taxonomy" id="1472416"/>
    <lineage>
        <taxon>Bacteria</taxon>
        <taxon>Pseudomonadati</taxon>
        <taxon>Bacteroidota</taxon>
        <taxon>Bacteroidia</taxon>
        <taxon>Bacteroidales</taxon>
        <taxon>Odoribacteraceae</taxon>
        <taxon>Butyricimonas</taxon>
    </lineage>
</organism>
<accession>A0A7W6HUP2</accession>
<dbReference type="GeneID" id="93100935"/>
<dbReference type="SUPFAM" id="SSF51735">
    <property type="entry name" value="NAD(P)-binding Rossmann-fold domains"/>
    <property type="match status" value="1"/>
</dbReference>
<reference evidence="3 4" key="1">
    <citation type="submission" date="2020-08" db="EMBL/GenBank/DDBJ databases">
        <title>Genomic Encyclopedia of Type Strains, Phase IV (KMG-IV): sequencing the most valuable type-strain genomes for metagenomic binning, comparative biology and taxonomic classification.</title>
        <authorList>
            <person name="Goeker M."/>
        </authorList>
    </citation>
    <scope>NUCLEOTIDE SEQUENCE [LARGE SCALE GENOMIC DNA]</scope>
    <source>
        <strain evidence="3 4">DSM 105721</strain>
    </source>
</reference>
<dbReference type="OrthoDB" id="597510at2"/>
<dbReference type="Proteomes" id="UP000546007">
    <property type="component" value="Unassembled WGS sequence"/>
</dbReference>